<dbReference type="OrthoDB" id="5197177at2"/>
<gene>
    <name evidence="2" type="ORF">FAZ95_28965</name>
</gene>
<reference evidence="2 3" key="1">
    <citation type="submission" date="2019-05" db="EMBL/GenBank/DDBJ databases">
        <title>Burkholderia sp. DHOD12, isolated from subtropical forest soil.</title>
        <authorList>
            <person name="Gao Z.-H."/>
            <person name="Qiu L.-H."/>
        </authorList>
    </citation>
    <scope>NUCLEOTIDE SEQUENCE [LARGE SCALE GENOMIC DNA]</scope>
    <source>
        <strain evidence="2 3">DHOD12</strain>
    </source>
</reference>
<evidence type="ECO:0000313" key="2">
    <source>
        <dbReference type="EMBL" id="QCP53115.1"/>
    </source>
</evidence>
<dbReference type="AlphaFoldDB" id="A0A4P8IYP8"/>
<dbReference type="KEGG" id="tvl:FAZ95_28965"/>
<proteinExistence type="predicted"/>
<keyword evidence="3" id="KW-1185">Reference proteome</keyword>
<evidence type="ECO:0000313" key="3">
    <source>
        <dbReference type="Proteomes" id="UP000298656"/>
    </source>
</evidence>
<keyword evidence="1" id="KW-1133">Transmembrane helix</keyword>
<keyword evidence="1" id="KW-0812">Transmembrane</keyword>
<dbReference type="Proteomes" id="UP000298656">
    <property type="component" value="Chromosome 2"/>
</dbReference>
<accession>A0A4P8IYP8</accession>
<evidence type="ECO:0000256" key="1">
    <source>
        <dbReference type="SAM" id="Phobius"/>
    </source>
</evidence>
<keyword evidence="1" id="KW-0472">Membrane</keyword>
<name>A0A4P8IYP8_9BURK</name>
<feature type="transmembrane region" description="Helical" evidence="1">
    <location>
        <begin position="20"/>
        <end position="45"/>
    </location>
</feature>
<sequence length="141" mass="15250">MIPASSADVGSTSVWLSPPVVAALVAAIVALLTALITAFVTVGVAERKLRRDFRLEFAAEGVAHQLMMDPEWSLRSFAVIKHHLGGFDDDDLRRILVRAGAIRFSSPSGKELWGLLERNHHLLGATTISEEPGHRSGKTQG</sequence>
<protein>
    <submittedName>
        <fullName evidence="2">Uncharacterized protein</fullName>
    </submittedName>
</protein>
<organism evidence="2 3">
    <name type="scientific">Trinickia violacea</name>
    <dbReference type="NCBI Taxonomy" id="2571746"/>
    <lineage>
        <taxon>Bacteria</taxon>
        <taxon>Pseudomonadati</taxon>
        <taxon>Pseudomonadota</taxon>
        <taxon>Betaproteobacteria</taxon>
        <taxon>Burkholderiales</taxon>
        <taxon>Burkholderiaceae</taxon>
        <taxon>Trinickia</taxon>
    </lineage>
</organism>
<dbReference type="EMBL" id="CP040078">
    <property type="protein sequence ID" value="QCP53115.1"/>
    <property type="molecule type" value="Genomic_DNA"/>
</dbReference>
<dbReference type="RefSeq" id="WP_137335885.1">
    <property type="nucleotide sequence ID" value="NZ_CP040078.1"/>
</dbReference>